<evidence type="ECO:0000313" key="3">
    <source>
        <dbReference type="EMBL" id="MBC6471238.1"/>
    </source>
</evidence>
<keyword evidence="1" id="KW-0732">Signal</keyword>
<feature type="signal peptide" evidence="1">
    <location>
        <begin position="1"/>
        <end position="35"/>
    </location>
</feature>
<organism evidence="3 4">
    <name type="scientific">Actinomadura alba</name>
    <dbReference type="NCBI Taxonomy" id="406431"/>
    <lineage>
        <taxon>Bacteria</taxon>
        <taxon>Bacillati</taxon>
        <taxon>Actinomycetota</taxon>
        <taxon>Actinomycetes</taxon>
        <taxon>Streptosporangiales</taxon>
        <taxon>Thermomonosporaceae</taxon>
        <taxon>Actinomadura</taxon>
    </lineage>
</organism>
<accession>A0ABR7M3S5</accession>
<dbReference type="NCBIfam" id="TIGR04362">
    <property type="entry name" value="choice_anch_C"/>
    <property type="match status" value="1"/>
</dbReference>
<evidence type="ECO:0000259" key="2">
    <source>
        <dbReference type="Pfam" id="PF04862"/>
    </source>
</evidence>
<dbReference type="InterPro" id="IPR027576">
    <property type="entry name" value="Choice_anch_C_dom"/>
</dbReference>
<comment type="caution">
    <text evidence="3">The sequence shown here is derived from an EMBL/GenBank/DDBJ whole genome shotgun (WGS) entry which is preliminary data.</text>
</comment>
<dbReference type="Proteomes" id="UP000805614">
    <property type="component" value="Unassembled WGS sequence"/>
</dbReference>
<evidence type="ECO:0000256" key="1">
    <source>
        <dbReference type="SAM" id="SignalP"/>
    </source>
</evidence>
<reference evidence="3 4" key="1">
    <citation type="submission" date="2020-06" db="EMBL/GenBank/DDBJ databases">
        <title>Actinomadura xiongansis sp. nov., isolated from soil of Baiyangdian.</title>
        <authorList>
            <person name="Zhang X."/>
        </authorList>
    </citation>
    <scope>NUCLEOTIDE SEQUENCE [LARGE SCALE GENOMIC DNA]</scope>
    <source>
        <strain evidence="3 4">HBUM206468</strain>
    </source>
</reference>
<dbReference type="RefSeq" id="WP_187248278.1">
    <property type="nucleotide sequence ID" value="NZ_BAAAOK010000011.1"/>
</dbReference>
<protein>
    <submittedName>
        <fullName evidence="3">Choice-of-anchor C family protein</fullName>
    </submittedName>
</protein>
<proteinExistence type="predicted"/>
<keyword evidence="4" id="KW-1185">Reference proteome</keyword>
<evidence type="ECO:0000313" key="4">
    <source>
        <dbReference type="Proteomes" id="UP000805614"/>
    </source>
</evidence>
<dbReference type="InterPro" id="IPR006946">
    <property type="entry name" value="DGR2-like_dom"/>
</dbReference>
<dbReference type="EMBL" id="JABVEC010000063">
    <property type="protein sequence ID" value="MBC6471238.1"/>
    <property type="molecule type" value="Genomic_DNA"/>
</dbReference>
<feature type="domain" description="DUF642" evidence="2">
    <location>
        <begin position="47"/>
        <end position="208"/>
    </location>
</feature>
<dbReference type="Pfam" id="PF04862">
    <property type="entry name" value="DUF642"/>
    <property type="match status" value="1"/>
</dbReference>
<name>A0ABR7M3S5_9ACTN</name>
<sequence length="232" mass="24291">MTTRIAHRRRLTRLIAAVPATVALTLGVSAAPVTAAGGTVPRPVPPFDDGGFEEPSVPVGFVVRYGAGSDIGQWRITGGDTDLIGPGYWQAAAGGQSLDLDGDVPGSIEQTFATTVGVCYAVHFALAGNVDSGPAVKTGYAQVSQSILGLKSRPTRRDFAFDITGKSRDDMGYVRRTFYFRSLSSTATLGFTSTTGSGYGPVLDDVSVTADRLSRCRRPARGIPAETPVHPG</sequence>
<gene>
    <name evidence="3" type="ORF">HKK74_38010</name>
</gene>
<feature type="chain" id="PRO_5046541269" evidence="1">
    <location>
        <begin position="36"/>
        <end position="232"/>
    </location>
</feature>